<keyword evidence="1" id="KW-0732">Signal</keyword>
<dbReference type="AlphaFoldDB" id="A0AAD4F1F3"/>
<evidence type="ECO:0000313" key="3">
    <source>
        <dbReference type="Proteomes" id="UP001197093"/>
    </source>
</evidence>
<keyword evidence="3" id="KW-1185">Reference proteome</keyword>
<dbReference type="Proteomes" id="UP001197093">
    <property type="component" value="Unassembled WGS sequence"/>
</dbReference>
<evidence type="ECO:0000313" key="2">
    <source>
        <dbReference type="EMBL" id="KAG7291220.1"/>
    </source>
</evidence>
<evidence type="ECO:0000256" key="1">
    <source>
        <dbReference type="SAM" id="SignalP"/>
    </source>
</evidence>
<organism evidence="2 3">
    <name type="scientific">Staphylotrichum longicolle</name>
    <dbReference type="NCBI Taxonomy" id="669026"/>
    <lineage>
        <taxon>Eukaryota</taxon>
        <taxon>Fungi</taxon>
        <taxon>Dikarya</taxon>
        <taxon>Ascomycota</taxon>
        <taxon>Pezizomycotina</taxon>
        <taxon>Sordariomycetes</taxon>
        <taxon>Sordariomycetidae</taxon>
        <taxon>Sordariales</taxon>
        <taxon>Chaetomiaceae</taxon>
        <taxon>Staphylotrichum</taxon>
    </lineage>
</organism>
<gene>
    <name evidence="2" type="ORF">NEMBOFW57_001232</name>
</gene>
<feature type="chain" id="PRO_5041985935" evidence="1">
    <location>
        <begin position="19"/>
        <end position="94"/>
    </location>
</feature>
<feature type="signal peptide" evidence="1">
    <location>
        <begin position="1"/>
        <end position="18"/>
    </location>
</feature>
<name>A0AAD4F1F3_9PEZI</name>
<comment type="caution">
    <text evidence="2">The sequence shown here is derived from an EMBL/GenBank/DDBJ whole genome shotgun (WGS) entry which is preliminary data.</text>
</comment>
<sequence>MKFGVLLAGTFGALAASATETPNEALDARAIVRPQQCAIVGGSTTVNCRTGPGTRYSVRTALRKGTVHPFWCVVSAQCITINGSTNWTGFWTVD</sequence>
<proteinExistence type="predicted"/>
<accession>A0AAD4F1F3</accession>
<dbReference type="EMBL" id="JAHCVI010000001">
    <property type="protein sequence ID" value="KAG7291220.1"/>
    <property type="molecule type" value="Genomic_DNA"/>
</dbReference>
<reference evidence="2" key="1">
    <citation type="submission" date="2023-02" db="EMBL/GenBank/DDBJ databases">
        <authorList>
            <person name="Palmer J.M."/>
        </authorList>
    </citation>
    <scope>NUCLEOTIDE SEQUENCE</scope>
    <source>
        <strain evidence="2">FW57</strain>
    </source>
</reference>
<protein>
    <submittedName>
        <fullName evidence="2">Uncharacterized protein</fullName>
    </submittedName>
</protein>